<evidence type="ECO:0000259" key="5">
    <source>
        <dbReference type="Pfam" id="PF00496"/>
    </source>
</evidence>
<dbReference type="InterPro" id="IPR030678">
    <property type="entry name" value="Peptide/Ni-bd"/>
</dbReference>
<evidence type="ECO:0000256" key="4">
    <source>
        <dbReference type="SAM" id="SignalP"/>
    </source>
</evidence>
<dbReference type="GO" id="GO:0015833">
    <property type="term" value="P:peptide transport"/>
    <property type="evidence" value="ECO:0007669"/>
    <property type="project" value="TreeGrafter"/>
</dbReference>
<feature type="domain" description="Solute-binding protein family 5" evidence="5">
    <location>
        <begin position="97"/>
        <end position="501"/>
    </location>
</feature>
<dbReference type="FunFam" id="3.10.105.10:FF:000005">
    <property type="entry name" value="ABC transporter substrate-binding protein"/>
    <property type="match status" value="1"/>
</dbReference>
<organism evidence="6 7">
    <name type="scientific">Paramagnetospirillum kuznetsovii</name>
    <dbReference type="NCBI Taxonomy" id="2053833"/>
    <lineage>
        <taxon>Bacteria</taxon>
        <taxon>Pseudomonadati</taxon>
        <taxon>Pseudomonadota</taxon>
        <taxon>Alphaproteobacteria</taxon>
        <taxon>Rhodospirillales</taxon>
        <taxon>Magnetospirillaceae</taxon>
        <taxon>Paramagnetospirillum</taxon>
    </lineage>
</organism>
<keyword evidence="7" id="KW-1185">Reference proteome</keyword>
<name>A0A364P397_9PROT</name>
<dbReference type="AlphaFoldDB" id="A0A364P397"/>
<evidence type="ECO:0000313" key="7">
    <source>
        <dbReference type="Proteomes" id="UP000251075"/>
    </source>
</evidence>
<comment type="caution">
    <text evidence="6">The sequence shown here is derived from an EMBL/GenBank/DDBJ whole genome shotgun (WGS) entry which is preliminary data.</text>
</comment>
<dbReference type="GO" id="GO:0043190">
    <property type="term" value="C:ATP-binding cassette (ABC) transporter complex"/>
    <property type="evidence" value="ECO:0007669"/>
    <property type="project" value="InterPro"/>
</dbReference>
<dbReference type="PIRSF" id="PIRSF002741">
    <property type="entry name" value="MppA"/>
    <property type="match status" value="1"/>
</dbReference>
<feature type="chain" id="PRO_5016834252" description="Solute-binding protein family 5 domain-containing protein" evidence="4">
    <location>
        <begin position="19"/>
        <end position="588"/>
    </location>
</feature>
<gene>
    <name evidence="6" type="ORF">CU669_01365</name>
</gene>
<accession>A0A364P397</accession>
<evidence type="ECO:0000256" key="2">
    <source>
        <dbReference type="ARBA" id="ARBA00005695"/>
    </source>
</evidence>
<feature type="signal peptide" evidence="4">
    <location>
        <begin position="1"/>
        <end position="18"/>
    </location>
</feature>
<evidence type="ECO:0000313" key="6">
    <source>
        <dbReference type="EMBL" id="RAU23771.1"/>
    </source>
</evidence>
<evidence type="ECO:0000256" key="1">
    <source>
        <dbReference type="ARBA" id="ARBA00004418"/>
    </source>
</evidence>
<proteinExistence type="inferred from homology"/>
<comment type="subcellular location">
    <subcellularLocation>
        <location evidence="1">Periplasm</location>
    </subcellularLocation>
</comment>
<dbReference type="Pfam" id="PF00496">
    <property type="entry name" value="SBP_bac_5"/>
    <property type="match status" value="1"/>
</dbReference>
<dbReference type="Gene3D" id="3.40.190.10">
    <property type="entry name" value="Periplasmic binding protein-like II"/>
    <property type="match status" value="1"/>
</dbReference>
<dbReference type="GO" id="GO:0042884">
    <property type="term" value="P:microcin transport"/>
    <property type="evidence" value="ECO:0007669"/>
    <property type="project" value="TreeGrafter"/>
</dbReference>
<evidence type="ECO:0000256" key="3">
    <source>
        <dbReference type="ARBA" id="ARBA00022729"/>
    </source>
</evidence>
<dbReference type="GO" id="GO:0030288">
    <property type="term" value="C:outer membrane-bounded periplasmic space"/>
    <property type="evidence" value="ECO:0007669"/>
    <property type="project" value="TreeGrafter"/>
</dbReference>
<dbReference type="OrthoDB" id="9803988at2"/>
<protein>
    <recommendedName>
        <fullName evidence="5">Solute-binding protein family 5 domain-containing protein</fullName>
    </recommendedName>
</protein>
<dbReference type="Proteomes" id="UP000251075">
    <property type="component" value="Unassembled WGS sequence"/>
</dbReference>
<keyword evidence="3 4" id="KW-0732">Signal</keyword>
<dbReference type="InterPro" id="IPR039424">
    <property type="entry name" value="SBP_5"/>
</dbReference>
<sequence>MHALLFIFCLLFSLPALAETGHGLAMHGALKYPAGFKHFDYVNPDAPKGGEVRLAEIGGWDSLNPFIVKGEAAAGSDLPFETLLTGSADEPFSEYGLIAETVETPADRSWVIYTLRPQARWHDRKPITADDVVFSFEILKAKGHPRYRFYYAAVDKVEKLAERRVKFSFKPGDNRELPLIIGQLPILPKHYWQGRDFGLTTLEPPLGSGPYKIATFETQRSITYERVKDYWGADLPVRRGMNNFDRIRYDSYRDTTVALEAFKAGEYDWRLENEARKWATGYKDWQGLKDGRGRQEAIPHRRPAGMQGYAYNLRRPLFQDVRVRRALAYAFDFEWSNKTLFYGQYKRTASYFANSELAAEGLPGPLELAVLEPLRAQLPPEVFTEAYRPPMTDGEGNIRPNLRAAMKLLEEAGWDVVDGKLVKDGQPFVFEILLVQPVWERITLPFARALARLGIEANVRTVDTAQYKNRLDHYDFDMIVHVWGQSQSPGNEQASFWGSESADQPGGQNLAGIKSPAIDALIDQVISAPDRDALVARTRALDRALLWGHYVIPHWHLGTDRLVWWDKFGRPKVSPSNGTQFLTWWVKP</sequence>
<dbReference type="RefSeq" id="WP_112142002.1">
    <property type="nucleotide sequence ID" value="NZ_PGTO01000001.1"/>
</dbReference>
<comment type="similarity">
    <text evidence="2">Belongs to the bacterial solute-binding protein 5 family.</text>
</comment>
<reference evidence="6 7" key="1">
    <citation type="submission" date="2017-11" db="EMBL/GenBank/DDBJ databases">
        <title>Draft genome sequence of magnetotactic bacterium Magnetospirillum kuznetsovii LBB-42.</title>
        <authorList>
            <person name="Grouzdev D.S."/>
            <person name="Rysina M.S."/>
            <person name="Baslerov R.V."/>
            <person name="Koziaeva V."/>
        </authorList>
    </citation>
    <scope>NUCLEOTIDE SEQUENCE [LARGE SCALE GENOMIC DNA]</scope>
    <source>
        <strain evidence="6 7">LBB-42</strain>
    </source>
</reference>
<dbReference type="PANTHER" id="PTHR30290">
    <property type="entry name" value="PERIPLASMIC BINDING COMPONENT OF ABC TRANSPORTER"/>
    <property type="match status" value="1"/>
</dbReference>
<dbReference type="SUPFAM" id="SSF53850">
    <property type="entry name" value="Periplasmic binding protein-like II"/>
    <property type="match status" value="1"/>
</dbReference>
<dbReference type="Gene3D" id="3.10.105.10">
    <property type="entry name" value="Dipeptide-binding Protein, Domain 3"/>
    <property type="match status" value="1"/>
</dbReference>
<dbReference type="CDD" id="cd08497">
    <property type="entry name" value="MbnE-like"/>
    <property type="match status" value="1"/>
</dbReference>
<dbReference type="EMBL" id="PGTO01000001">
    <property type="protein sequence ID" value="RAU23771.1"/>
    <property type="molecule type" value="Genomic_DNA"/>
</dbReference>
<dbReference type="PANTHER" id="PTHR30290:SF64">
    <property type="entry name" value="ABC TRANSPORTER PERIPLASMIC BINDING PROTEIN"/>
    <property type="match status" value="1"/>
</dbReference>
<dbReference type="GO" id="GO:1904680">
    <property type="term" value="F:peptide transmembrane transporter activity"/>
    <property type="evidence" value="ECO:0007669"/>
    <property type="project" value="TreeGrafter"/>
</dbReference>
<dbReference type="InterPro" id="IPR000914">
    <property type="entry name" value="SBP_5_dom"/>
</dbReference>